<gene>
    <name evidence="1" type="ORF">HAT86_02620</name>
</gene>
<proteinExistence type="predicted"/>
<dbReference type="Proteomes" id="UP000639775">
    <property type="component" value="Unassembled WGS sequence"/>
</dbReference>
<evidence type="ECO:0000313" key="1">
    <source>
        <dbReference type="EMBL" id="NHQ73359.1"/>
    </source>
</evidence>
<dbReference type="SUPFAM" id="SSF56281">
    <property type="entry name" value="Metallo-hydrolase/oxidoreductase"/>
    <property type="match status" value="1"/>
</dbReference>
<accession>A0A967BAA7</accession>
<dbReference type="AlphaFoldDB" id="A0A967BAA7"/>
<dbReference type="InterPro" id="IPR036866">
    <property type="entry name" value="RibonucZ/Hydroxyglut_hydro"/>
</dbReference>
<organism evidence="1 2">
    <name type="scientific">Roseovarius gahaiensis</name>
    <dbReference type="NCBI Taxonomy" id="2716691"/>
    <lineage>
        <taxon>Bacteria</taxon>
        <taxon>Pseudomonadati</taxon>
        <taxon>Pseudomonadota</taxon>
        <taxon>Alphaproteobacteria</taxon>
        <taxon>Rhodobacterales</taxon>
        <taxon>Roseobacteraceae</taxon>
        <taxon>Roseovarius</taxon>
    </lineage>
</organism>
<reference evidence="1" key="1">
    <citation type="submission" date="2020-03" db="EMBL/GenBank/DDBJ databases">
        <title>Roseovarius gahaiensis sp. nov., isolated from Gahai Saline Lake, China.</title>
        <authorList>
            <person name="Sun X."/>
        </authorList>
    </citation>
    <scope>NUCLEOTIDE SEQUENCE</scope>
    <source>
        <strain evidence="1">GH877</strain>
    </source>
</reference>
<name>A0A967BAA7_9RHOB</name>
<dbReference type="PANTHER" id="PTHR33835">
    <property type="entry name" value="YALI0C07656P"/>
    <property type="match status" value="1"/>
</dbReference>
<comment type="caution">
    <text evidence="1">The sequence shown here is derived from an EMBL/GenBank/DDBJ whole genome shotgun (WGS) entry which is preliminary data.</text>
</comment>
<dbReference type="RefSeq" id="WP_167193109.1">
    <property type="nucleotide sequence ID" value="NZ_JAAORB010000003.1"/>
</dbReference>
<dbReference type="Pfam" id="PF14234">
    <property type="entry name" value="DUF4336"/>
    <property type="match status" value="1"/>
</dbReference>
<sequence length="270" mass="30541">MPEATGYEPLNALKPVADGLWLVDGPAIRFMGLPFSTRATVVRLANGDLWVHSPTRLTDSLRLEVQALGPVRHLIAPNWIHYAHIADWQAAWPEATVWAAPGVAERAAKKGLTLPIDHDLQWDTADAPWDGQIDQMIVRGSKTHREAVFFHRASNTLILTDLIEAFETEKLPVWMRPIVWLAGIDDSDGKMPPDMRWTFRDKVALAEDVERMIDWAPERIILAHGRWYRANGVAELERAFRKLLQPRLWDRALGDMKARKSRAAGGDRNA</sequence>
<dbReference type="EMBL" id="JAAORB010000003">
    <property type="protein sequence ID" value="NHQ73359.1"/>
    <property type="molecule type" value="Genomic_DNA"/>
</dbReference>
<dbReference type="InterPro" id="IPR025638">
    <property type="entry name" value="DUF4336"/>
</dbReference>
<evidence type="ECO:0000313" key="2">
    <source>
        <dbReference type="Proteomes" id="UP000639775"/>
    </source>
</evidence>
<keyword evidence="2" id="KW-1185">Reference proteome</keyword>
<protein>
    <submittedName>
        <fullName evidence="1">DUF4336 domain-containing protein</fullName>
    </submittedName>
</protein>
<dbReference type="PANTHER" id="PTHR33835:SF1">
    <property type="entry name" value="METALLO-BETA-LACTAMASE DOMAIN-CONTAINING PROTEIN"/>
    <property type="match status" value="1"/>
</dbReference>